<keyword evidence="3" id="KW-1185">Reference proteome</keyword>
<evidence type="ECO:0000256" key="1">
    <source>
        <dbReference type="SAM" id="Phobius"/>
    </source>
</evidence>
<organism evidence="2 3">
    <name type="scientific">Methylorubrum salsuginis</name>
    <dbReference type="NCBI Taxonomy" id="414703"/>
    <lineage>
        <taxon>Bacteria</taxon>
        <taxon>Pseudomonadati</taxon>
        <taxon>Pseudomonadota</taxon>
        <taxon>Alphaproteobacteria</taxon>
        <taxon>Hyphomicrobiales</taxon>
        <taxon>Methylobacteriaceae</taxon>
        <taxon>Methylorubrum</taxon>
    </lineage>
</organism>
<dbReference type="EMBL" id="FOSV01000039">
    <property type="protein sequence ID" value="SFM02720.1"/>
    <property type="molecule type" value="Genomic_DNA"/>
</dbReference>
<dbReference type="Proteomes" id="UP000198804">
    <property type="component" value="Unassembled WGS sequence"/>
</dbReference>
<gene>
    <name evidence="2" type="ORF">SAMN04488125_1395</name>
</gene>
<evidence type="ECO:0000313" key="3">
    <source>
        <dbReference type="Proteomes" id="UP000198804"/>
    </source>
</evidence>
<name>A0A1I4MI41_9HYPH</name>
<reference evidence="3" key="1">
    <citation type="submission" date="2016-10" db="EMBL/GenBank/DDBJ databases">
        <authorList>
            <person name="Varghese N."/>
            <person name="Submissions S."/>
        </authorList>
    </citation>
    <scope>NUCLEOTIDE SEQUENCE [LARGE SCALE GENOMIC DNA]</scope>
    <source>
        <strain evidence="3">CGMCC 1.6474</strain>
    </source>
</reference>
<proteinExistence type="predicted"/>
<keyword evidence="1" id="KW-1133">Transmembrane helix</keyword>
<evidence type="ECO:0000313" key="2">
    <source>
        <dbReference type="EMBL" id="SFM02720.1"/>
    </source>
</evidence>
<keyword evidence="1" id="KW-0472">Membrane</keyword>
<sequence length="49" mass="5449">MGWRAQDARDREERARSRAVPVVERWAWGRLAAIGAGVAAVATALWWTA</sequence>
<dbReference type="AlphaFoldDB" id="A0A1I4MI41"/>
<protein>
    <submittedName>
        <fullName evidence="2">Uncharacterized protein</fullName>
    </submittedName>
</protein>
<accession>A0A1I4MI41</accession>
<feature type="transmembrane region" description="Helical" evidence="1">
    <location>
        <begin position="27"/>
        <end position="47"/>
    </location>
</feature>
<keyword evidence="1" id="KW-0812">Transmembrane</keyword>